<dbReference type="HAMAP" id="MF_01077">
    <property type="entry name" value="RimP"/>
    <property type="match status" value="1"/>
</dbReference>
<sequence length="162" mass="18556">MAKPTTVQRVEEIIKPIADEMGYDLWNIQFAKEGSDWYLRIFLDKDGGVDMNDCVDFTHAISKPLDEADPISQSYMMEVSSPGVERELVKDEHFKKYIGSPVMMRTIRAIDGVRDFNGKLASYENKEITVELQDGQTVTVNKKDTSYVKLDDFDINDFSKEL</sequence>
<dbReference type="Gene3D" id="2.30.30.180">
    <property type="entry name" value="Ribosome maturation factor RimP, C-terminal domain"/>
    <property type="match status" value="1"/>
</dbReference>
<dbReference type="InterPro" id="IPR003728">
    <property type="entry name" value="Ribosome_maturation_RimP"/>
</dbReference>
<evidence type="ECO:0000256" key="2">
    <source>
        <dbReference type="ARBA" id="ARBA00022517"/>
    </source>
</evidence>
<dbReference type="Pfam" id="PF02576">
    <property type="entry name" value="RimP_N"/>
    <property type="match status" value="1"/>
</dbReference>
<evidence type="ECO:0000313" key="6">
    <source>
        <dbReference type="EMBL" id="SJZ79493.1"/>
    </source>
</evidence>
<dbReference type="FunFam" id="3.30.300.70:FF:000001">
    <property type="entry name" value="Ribosome maturation factor RimP"/>
    <property type="match status" value="1"/>
</dbReference>
<dbReference type="Proteomes" id="UP000190657">
    <property type="component" value="Unassembled WGS sequence"/>
</dbReference>
<dbReference type="EMBL" id="FUWW01000023">
    <property type="protein sequence ID" value="SJZ79493.1"/>
    <property type="molecule type" value="Genomic_DNA"/>
</dbReference>
<dbReference type="GO" id="GO:0005829">
    <property type="term" value="C:cytosol"/>
    <property type="evidence" value="ECO:0007669"/>
    <property type="project" value="TreeGrafter"/>
</dbReference>
<dbReference type="GO" id="GO:0006412">
    <property type="term" value="P:translation"/>
    <property type="evidence" value="ECO:0007669"/>
    <property type="project" value="TreeGrafter"/>
</dbReference>
<comment type="function">
    <text evidence="3">Required for maturation of 30S ribosomal subunits.</text>
</comment>
<comment type="subcellular location">
    <subcellularLocation>
        <location evidence="3">Cytoplasm</location>
    </subcellularLocation>
</comment>
<keyword evidence="7" id="KW-1185">Reference proteome</keyword>
<dbReference type="RefSeq" id="WP_242941765.1">
    <property type="nucleotide sequence ID" value="NZ_FUWW01000023.1"/>
</dbReference>
<dbReference type="InterPro" id="IPR028989">
    <property type="entry name" value="RimP_N"/>
</dbReference>
<protein>
    <recommendedName>
        <fullName evidence="3">Ribosome maturation factor RimP</fullName>
    </recommendedName>
</protein>
<evidence type="ECO:0000313" key="7">
    <source>
        <dbReference type="Proteomes" id="UP000190657"/>
    </source>
</evidence>
<dbReference type="InterPro" id="IPR036847">
    <property type="entry name" value="RimP_C_sf"/>
</dbReference>
<evidence type="ECO:0000256" key="3">
    <source>
        <dbReference type="HAMAP-Rule" id="MF_01077"/>
    </source>
</evidence>
<dbReference type="AlphaFoldDB" id="A0A1T4NK10"/>
<dbReference type="CDD" id="cd01734">
    <property type="entry name" value="YlxS_C"/>
    <property type="match status" value="1"/>
</dbReference>
<comment type="similarity">
    <text evidence="3">Belongs to the RimP family.</text>
</comment>
<reference evidence="6 7" key="1">
    <citation type="submission" date="2017-02" db="EMBL/GenBank/DDBJ databases">
        <authorList>
            <person name="Peterson S.W."/>
        </authorList>
    </citation>
    <scope>NUCLEOTIDE SEQUENCE [LARGE SCALE GENOMIC DNA]</scope>
    <source>
        <strain evidence="6 7">ATCC 51222</strain>
    </source>
</reference>
<keyword evidence="2 3" id="KW-0690">Ribosome biogenesis</keyword>
<dbReference type="SUPFAM" id="SSF74942">
    <property type="entry name" value="YhbC-like, C-terminal domain"/>
    <property type="match status" value="1"/>
</dbReference>
<dbReference type="STRING" id="290054.SAMN02745114_01626"/>
<dbReference type="GO" id="GO:0000028">
    <property type="term" value="P:ribosomal small subunit assembly"/>
    <property type="evidence" value="ECO:0007669"/>
    <property type="project" value="TreeGrafter"/>
</dbReference>
<dbReference type="InterPro" id="IPR028998">
    <property type="entry name" value="RimP_C"/>
</dbReference>
<evidence type="ECO:0000259" key="4">
    <source>
        <dbReference type="Pfam" id="PF02576"/>
    </source>
</evidence>
<feature type="domain" description="Ribosome maturation factor RimP N-terminal" evidence="4">
    <location>
        <begin position="13"/>
        <end position="85"/>
    </location>
</feature>
<evidence type="ECO:0000259" key="5">
    <source>
        <dbReference type="Pfam" id="PF17384"/>
    </source>
</evidence>
<feature type="domain" description="Ribosome maturation factor RimP C-terminal" evidence="5">
    <location>
        <begin position="88"/>
        <end position="146"/>
    </location>
</feature>
<organism evidence="6 7">
    <name type="scientific">Eubacterium coprostanoligenes</name>
    <dbReference type="NCBI Taxonomy" id="290054"/>
    <lineage>
        <taxon>Bacteria</taxon>
        <taxon>Bacillati</taxon>
        <taxon>Bacillota</taxon>
        <taxon>Clostridia</taxon>
        <taxon>Eubacteriales</taxon>
        <taxon>Eubacteriaceae</taxon>
        <taxon>Eubacterium</taxon>
    </lineage>
</organism>
<dbReference type="Gene3D" id="3.30.300.70">
    <property type="entry name" value="RimP-like superfamily, N-terminal"/>
    <property type="match status" value="1"/>
</dbReference>
<proteinExistence type="inferred from homology"/>
<evidence type="ECO:0000256" key="1">
    <source>
        <dbReference type="ARBA" id="ARBA00022490"/>
    </source>
</evidence>
<dbReference type="PANTHER" id="PTHR33867:SF1">
    <property type="entry name" value="RIBOSOME MATURATION FACTOR RIMP"/>
    <property type="match status" value="1"/>
</dbReference>
<dbReference type="InterPro" id="IPR035956">
    <property type="entry name" value="RimP_N_sf"/>
</dbReference>
<dbReference type="SUPFAM" id="SSF75420">
    <property type="entry name" value="YhbC-like, N-terminal domain"/>
    <property type="match status" value="1"/>
</dbReference>
<dbReference type="Pfam" id="PF17384">
    <property type="entry name" value="DUF150_C"/>
    <property type="match status" value="1"/>
</dbReference>
<name>A0A1T4NK10_9FIRM</name>
<gene>
    <name evidence="3" type="primary">rimP</name>
    <name evidence="6" type="ORF">SAMN02745114_01626</name>
</gene>
<keyword evidence="1 3" id="KW-0963">Cytoplasm</keyword>
<dbReference type="PANTHER" id="PTHR33867">
    <property type="entry name" value="RIBOSOME MATURATION FACTOR RIMP"/>
    <property type="match status" value="1"/>
</dbReference>
<accession>A0A1T4NK10</accession>